<evidence type="ECO:0000256" key="8">
    <source>
        <dbReference type="ARBA" id="ARBA00022430"/>
    </source>
</evidence>
<keyword evidence="14 18" id="KW-0456">Lyase</keyword>
<evidence type="ECO:0000256" key="16">
    <source>
        <dbReference type="ARBA" id="ARBA00031631"/>
    </source>
</evidence>
<dbReference type="InterPro" id="IPR033940">
    <property type="entry name" value="IPMI_Swivel"/>
</dbReference>
<dbReference type="CDD" id="cd01577">
    <property type="entry name" value="IPMI_Swivel"/>
    <property type="match status" value="1"/>
</dbReference>
<dbReference type="FunFam" id="3.30.499.10:FF:000006">
    <property type="entry name" value="3-isopropylmalate dehydratase large subunit"/>
    <property type="match status" value="1"/>
</dbReference>
<dbReference type="HAMAP" id="MF_01031">
    <property type="entry name" value="LeuD_type1"/>
    <property type="match status" value="1"/>
</dbReference>
<comment type="catalytic activity">
    <reaction evidence="1 18">
        <text>(2R,3S)-3-isopropylmalate = (2S)-2-isopropylmalate</text>
        <dbReference type="Rhea" id="RHEA:32287"/>
        <dbReference type="ChEBI" id="CHEBI:1178"/>
        <dbReference type="ChEBI" id="CHEBI:35121"/>
        <dbReference type="EC" id="4.2.1.33"/>
    </reaction>
</comment>
<reference evidence="21 22" key="1">
    <citation type="submission" date="2021-08" db="EMBL/GenBank/DDBJ databases">
        <title>Draft Genome Sequence of Phanerochaete sordida strain YK-624.</title>
        <authorList>
            <person name="Mori T."/>
            <person name="Dohra H."/>
            <person name="Suzuki T."/>
            <person name="Kawagishi H."/>
            <person name="Hirai H."/>
        </authorList>
    </citation>
    <scope>NUCLEOTIDE SEQUENCE [LARGE SCALE GENOMIC DNA]</scope>
    <source>
        <strain evidence="21 22">YK-624</strain>
    </source>
</reference>
<dbReference type="Pfam" id="PF00694">
    <property type="entry name" value="Aconitase_C"/>
    <property type="match status" value="1"/>
</dbReference>
<dbReference type="InterPro" id="IPR004430">
    <property type="entry name" value="3-IsopropMal_deHydase_lsu"/>
</dbReference>
<dbReference type="OrthoDB" id="2279155at2759"/>
<evidence type="ECO:0000256" key="3">
    <source>
        <dbReference type="ARBA" id="ARBA00002695"/>
    </source>
</evidence>
<comment type="pathway">
    <text evidence="4 18">Amino-acid biosynthesis; L-leucine biosynthesis; L-leucine from 3-methyl-2-oxobutanoate: step 2/4.</text>
</comment>
<evidence type="ECO:0000256" key="5">
    <source>
        <dbReference type="ARBA" id="ARBA00007185"/>
    </source>
</evidence>
<proteinExistence type="inferred from homology"/>
<dbReference type="NCBIfam" id="NF004016">
    <property type="entry name" value="PRK05478.1"/>
    <property type="match status" value="1"/>
</dbReference>
<dbReference type="Proteomes" id="UP000703269">
    <property type="component" value="Unassembled WGS sequence"/>
</dbReference>
<evidence type="ECO:0000256" key="1">
    <source>
        <dbReference type="ARBA" id="ARBA00000491"/>
    </source>
</evidence>
<evidence type="ECO:0000256" key="10">
    <source>
        <dbReference type="ARBA" id="ARBA00022605"/>
    </source>
</evidence>
<evidence type="ECO:0000256" key="6">
    <source>
        <dbReference type="ARBA" id="ARBA00011998"/>
    </source>
</evidence>
<dbReference type="NCBIfam" id="TIGR00170">
    <property type="entry name" value="leuC"/>
    <property type="match status" value="1"/>
</dbReference>
<dbReference type="GO" id="GO:0046872">
    <property type="term" value="F:metal ion binding"/>
    <property type="evidence" value="ECO:0007669"/>
    <property type="project" value="UniProtKB-KW"/>
</dbReference>
<comment type="function">
    <text evidence="3 18">Catalyzes the isomerization between 2-isopropylmalate and 3-isopropylmalate, via the formation of 2-isopropylmaleate.</text>
</comment>
<dbReference type="PROSITE" id="PS00450">
    <property type="entry name" value="ACONITASE_1"/>
    <property type="match status" value="1"/>
</dbReference>
<evidence type="ECO:0000256" key="14">
    <source>
        <dbReference type="ARBA" id="ARBA00023239"/>
    </source>
</evidence>
<dbReference type="GO" id="GO:0009316">
    <property type="term" value="C:3-isopropylmalate dehydratase complex"/>
    <property type="evidence" value="ECO:0007669"/>
    <property type="project" value="InterPro"/>
</dbReference>
<feature type="domain" description="Aconitase A/isopropylmalate dehydratase small subunit swivel" evidence="20">
    <location>
        <begin position="538"/>
        <end position="660"/>
    </location>
</feature>
<dbReference type="SUPFAM" id="SSF53732">
    <property type="entry name" value="Aconitase iron-sulfur domain"/>
    <property type="match status" value="1"/>
</dbReference>
<dbReference type="InterPro" id="IPR000573">
    <property type="entry name" value="AconitaseA/IPMdHydase_ssu_swvl"/>
</dbReference>
<dbReference type="Gene3D" id="3.30.499.10">
    <property type="entry name" value="Aconitase, domain 3"/>
    <property type="match status" value="2"/>
</dbReference>
<dbReference type="InterPro" id="IPR004431">
    <property type="entry name" value="3-IsopropMal_deHydase_ssu"/>
</dbReference>
<dbReference type="InterPro" id="IPR001030">
    <property type="entry name" value="Acoase/IPM_deHydtase_lsu_aba"/>
</dbReference>
<evidence type="ECO:0000313" key="21">
    <source>
        <dbReference type="EMBL" id="GJE84719.1"/>
    </source>
</evidence>
<sequence length="759" mass="82743">MPAPVRQPRTLHDKIWDDHVIDTQEDGLSLIYIDRHLVHEVTSPQAFEGLRTAGRAVRRPDCTLATVDHNVPTVSRKNFTNVQSFIAEPDSRAQCQALEENVKEFGLTYFGMTDRRQGIVHIIGPEEGFTLPGITCVCGDSHTSTHGAFGSLAFGIGTSEVEHVLATQTLLQRKAKNMLITVEGTLNEGVTSKDVILHIIGVIGTAGGTGSVIEYAGSVIRGFSMEARMSMCNMSIEAGARAGMIAPDEITFDYLRNRPLAPKGEEWDRAEAYWRTLKTDDGAKFDKEVHIRGEDIIPTVTWGTSPQDVVPITGSVPDPANIADAVKRASVERSLKYMGLTPNTPMQEVKIDKVFIGSCTNSRIEDLRSAAKIVLAAGLDAKVADGLYAMIVPGSGLIKQQAEAEGLDVIFKRAGFDWREAGCSMCLGMNPDQLSPGERCASTSNRNFEGRQGAGGRTHLLSPGMAAAAAITGKLTDVRKFLSADAQEKVASGPKLKLTSPFEFLTDPVLPPPAPELPTRVAPTSGPLPPAESPSSVEKFTIVKGIAAPLHIENVDTDMIIPKQFLKTLKRTGLANALFYTLRKDPATGADTDFVLNREPYTQAKILVCDGENFGCGSSREHAPWSLNDFGIRCIIAPSFADIFRNNTMQNGMLPVALPKEVCKELTEDAEAGFELEVDLEKQEVRRANGKPPIPFTVDPFRRHCLINGLDDIALTLQKAQKIEEFEGRRSQVWPWLDGFGYKGKIPLNPAKQAAKMEW</sequence>
<evidence type="ECO:0000256" key="9">
    <source>
        <dbReference type="ARBA" id="ARBA00022485"/>
    </source>
</evidence>
<keyword evidence="22" id="KW-1185">Reference proteome</keyword>
<dbReference type="PANTHER" id="PTHR43822">
    <property type="entry name" value="HOMOACONITASE, MITOCHONDRIAL-RELATED"/>
    <property type="match status" value="1"/>
</dbReference>
<dbReference type="SUPFAM" id="SSF52016">
    <property type="entry name" value="LeuD/IlvD-like"/>
    <property type="match status" value="1"/>
</dbReference>
<dbReference type="PANTHER" id="PTHR43822:SF9">
    <property type="entry name" value="3-ISOPROPYLMALATE DEHYDRATASE"/>
    <property type="match status" value="1"/>
</dbReference>
<dbReference type="GO" id="GO:0003861">
    <property type="term" value="F:3-isopropylmalate dehydratase activity"/>
    <property type="evidence" value="ECO:0007669"/>
    <property type="project" value="UniProtKB-EC"/>
</dbReference>
<dbReference type="InterPro" id="IPR033941">
    <property type="entry name" value="IPMI_cat"/>
</dbReference>
<dbReference type="Gene3D" id="3.20.19.10">
    <property type="entry name" value="Aconitase, domain 4"/>
    <property type="match status" value="1"/>
</dbReference>
<keyword evidence="13" id="KW-0411">Iron-sulfur</keyword>
<keyword evidence="10 18" id="KW-0028">Amino-acid biosynthesis</keyword>
<evidence type="ECO:0000256" key="7">
    <source>
        <dbReference type="ARBA" id="ARBA00014371"/>
    </source>
</evidence>
<dbReference type="GO" id="GO:0009098">
    <property type="term" value="P:L-leucine biosynthetic process"/>
    <property type="evidence" value="ECO:0007669"/>
    <property type="project" value="UniProtKB-KW"/>
</dbReference>
<dbReference type="EC" id="4.2.1.33" evidence="6 18"/>
<evidence type="ECO:0000256" key="11">
    <source>
        <dbReference type="ARBA" id="ARBA00022723"/>
    </source>
</evidence>
<comment type="caution">
    <text evidence="21">The sequence shown here is derived from an EMBL/GenBank/DDBJ whole genome shotgun (WGS) entry which is preliminary data.</text>
</comment>
<dbReference type="PRINTS" id="PR00415">
    <property type="entry name" value="ACONITASE"/>
</dbReference>
<dbReference type="FunFam" id="3.20.19.10:FF:000003">
    <property type="entry name" value="3-isopropylmalate dehydratase small subunit"/>
    <property type="match status" value="1"/>
</dbReference>
<evidence type="ECO:0000256" key="4">
    <source>
        <dbReference type="ARBA" id="ARBA00004729"/>
    </source>
</evidence>
<gene>
    <name evidence="21" type="ORF">PsYK624_007950</name>
</gene>
<comment type="cofactor">
    <cofactor evidence="2">
        <name>[4Fe-4S] cluster</name>
        <dbReference type="ChEBI" id="CHEBI:49883"/>
    </cofactor>
</comment>
<dbReference type="NCBIfam" id="NF002458">
    <property type="entry name" value="PRK01641.1"/>
    <property type="match status" value="1"/>
</dbReference>
<protein>
    <recommendedName>
        <fullName evidence="7 18">3-isopropylmalate dehydratase</fullName>
        <ecNumber evidence="6 18">4.2.1.33</ecNumber>
    </recommendedName>
    <alternativeName>
        <fullName evidence="16 18">Alpha-IPM isomerase</fullName>
    </alternativeName>
    <alternativeName>
        <fullName evidence="17 18">Isopropylmalate isomerase</fullName>
    </alternativeName>
</protein>
<evidence type="ECO:0000256" key="17">
    <source>
        <dbReference type="ARBA" id="ARBA00033368"/>
    </source>
</evidence>
<dbReference type="NCBIfam" id="TIGR00171">
    <property type="entry name" value="leuD"/>
    <property type="match status" value="1"/>
</dbReference>
<evidence type="ECO:0000256" key="2">
    <source>
        <dbReference type="ARBA" id="ARBA00001966"/>
    </source>
</evidence>
<evidence type="ECO:0000256" key="18">
    <source>
        <dbReference type="PIRNR" id="PIRNR001418"/>
    </source>
</evidence>
<keyword evidence="11" id="KW-0479">Metal-binding</keyword>
<feature type="domain" description="Aconitase/3-isopropylmalate dehydratase large subunit alpha/beta/alpha" evidence="19">
    <location>
        <begin position="13"/>
        <end position="473"/>
    </location>
</feature>
<evidence type="ECO:0000313" key="22">
    <source>
        <dbReference type="Proteomes" id="UP000703269"/>
    </source>
</evidence>
<dbReference type="AlphaFoldDB" id="A0A9P3FYN5"/>
<dbReference type="GO" id="GO:0051539">
    <property type="term" value="F:4 iron, 4 sulfur cluster binding"/>
    <property type="evidence" value="ECO:0007669"/>
    <property type="project" value="UniProtKB-KW"/>
</dbReference>
<dbReference type="InterPro" id="IPR015928">
    <property type="entry name" value="Aconitase/3IPM_dehydase_swvl"/>
</dbReference>
<evidence type="ECO:0000259" key="19">
    <source>
        <dbReference type="Pfam" id="PF00330"/>
    </source>
</evidence>
<dbReference type="FunFam" id="3.30.499.10:FF:000007">
    <property type="entry name" value="3-isopropylmalate dehydratase large subunit"/>
    <property type="match status" value="1"/>
</dbReference>
<dbReference type="PROSITE" id="PS01244">
    <property type="entry name" value="ACONITASE_2"/>
    <property type="match status" value="1"/>
</dbReference>
<dbReference type="EMBL" id="BPQB01000001">
    <property type="protein sequence ID" value="GJE84719.1"/>
    <property type="molecule type" value="Genomic_DNA"/>
</dbReference>
<keyword evidence="8 18" id="KW-0432">Leucine biosynthesis</keyword>
<dbReference type="CDD" id="cd01583">
    <property type="entry name" value="IPMI"/>
    <property type="match status" value="1"/>
</dbReference>
<evidence type="ECO:0000256" key="15">
    <source>
        <dbReference type="ARBA" id="ARBA00023304"/>
    </source>
</evidence>
<dbReference type="InterPro" id="IPR012235">
    <property type="entry name" value="3-IsopropMal_deHydtase_ssu/lsu"/>
</dbReference>
<keyword evidence="9" id="KW-0004">4Fe-4S</keyword>
<evidence type="ECO:0000256" key="12">
    <source>
        <dbReference type="ARBA" id="ARBA00023004"/>
    </source>
</evidence>
<dbReference type="HAMAP" id="MF_01026">
    <property type="entry name" value="LeuC_type1"/>
    <property type="match status" value="1"/>
</dbReference>
<evidence type="ECO:0000259" key="20">
    <source>
        <dbReference type="Pfam" id="PF00694"/>
    </source>
</evidence>
<accession>A0A9P3FYN5</accession>
<comment type="similarity">
    <text evidence="5 18">Belongs to the aconitase/IPM isomerase family.</text>
</comment>
<organism evidence="21 22">
    <name type="scientific">Phanerochaete sordida</name>
    <dbReference type="NCBI Taxonomy" id="48140"/>
    <lineage>
        <taxon>Eukaryota</taxon>
        <taxon>Fungi</taxon>
        <taxon>Dikarya</taxon>
        <taxon>Basidiomycota</taxon>
        <taxon>Agaricomycotina</taxon>
        <taxon>Agaricomycetes</taxon>
        <taxon>Polyporales</taxon>
        <taxon>Phanerochaetaceae</taxon>
        <taxon>Phanerochaete</taxon>
    </lineage>
</organism>
<dbReference type="InterPro" id="IPR036008">
    <property type="entry name" value="Aconitase_4Fe-4S_dom"/>
</dbReference>
<keyword evidence="12" id="KW-0408">Iron</keyword>
<evidence type="ECO:0000256" key="13">
    <source>
        <dbReference type="ARBA" id="ARBA00023014"/>
    </source>
</evidence>
<dbReference type="NCBIfam" id="NF009116">
    <property type="entry name" value="PRK12466.1"/>
    <property type="match status" value="1"/>
</dbReference>
<dbReference type="InterPro" id="IPR050067">
    <property type="entry name" value="IPM_dehydratase_rel_enz"/>
</dbReference>
<name>A0A9P3FYN5_9APHY</name>
<dbReference type="InterPro" id="IPR015931">
    <property type="entry name" value="Acnase/IPM_dHydase_lsu_aba_1/3"/>
</dbReference>
<dbReference type="Pfam" id="PF00330">
    <property type="entry name" value="Aconitase"/>
    <property type="match status" value="1"/>
</dbReference>
<dbReference type="PIRSF" id="PIRSF001418">
    <property type="entry name" value="ACN"/>
    <property type="match status" value="1"/>
</dbReference>
<dbReference type="InterPro" id="IPR018136">
    <property type="entry name" value="Aconitase_4Fe-4S_BS"/>
</dbReference>
<keyword evidence="15 18" id="KW-0100">Branched-chain amino acid biosynthesis</keyword>